<dbReference type="InterPro" id="IPR039421">
    <property type="entry name" value="Type_1_exporter"/>
</dbReference>
<dbReference type="GO" id="GO:0005886">
    <property type="term" value="C:plasma membrane"/>
    <property type="evidence" value="ECO:0007669"/>
    <property type="project" value="UniProtKB-SubCell"/>
</dbReference>
<feature type="domain" description="ABC transporter" evidence="12">
    <location>
        <begin position="364"/>
        <end position="612"/>
    </location>
</feature>
<evidence type="ECO:0000259" key="13">
    <source>
        <dbReference type="PROSITE" id="PS50929"/>
    </source>
</evidence>
<dbReference type="PROSITE" id="PS50893">
    <property type="entry name" value="ABC_TRANSPORTER_2"/>
    <property type="match status" value="1"/>
</dbReference>
<feature type="transmembrane region" description="Helical" evidence="11">
    <location>
        <begin position="167"/>
        <end position="186"/>
    </location>
</feature>
<evidence type="ECO:0000259" key="12">
    <source>
        <dbReference type="PROSITE" id="PS50893"/>
    </source>
</evidence>
<dbReference type="Gene3D" id="3.40.50.300">
    <property type="entry name" value="P-loop containing nucleotide triphosphate hydrolases"/>
    <property type="match status" value="1"/>
</dbReference>
<dbReference type="Proteomes" id="UP001223646">
    <property type="component" value="Unassembled WGS sequence"/>
</dbReference>
<evidence type="ECO:0000256" key="4">
    <source>
        <dbReference type="ARBA" id="ARBA00022741"/>
    </source>
</evidence>
<name>A0AAW9SWV9_CORAY</name>
<organism evidence="14 15">
    <name type="scientific">Corynebacterium amycolatum</name>
    <dbReference type="NCBI Taxonomy" id="43765"/>
    <lineage>
        <taxon>Bacteria</taxon>
        <taxon>Bacillati</taxon>
        <taxon>Actinomycetota</taxon>
        <taxon>Actinomycetes</taxon>
        <taxon>Mycobacteriales</taxon>
        <taxon>Corynebacteriaceae</taxon>
        <taxon>Corynebacterium</taxon>
    </lineage>
</organism>
<evidence type="ECO:0000256" key="9">
    <source>
        <dbReference type="ARBA" id="ARBA00023455"/>
    </source>
</evidence>
<dbReference type="PROSITE" id="PS00211">
    <property type="entry name" value="ABC_TRANSPORTER_1"/>
    <property type="match status" value="1"/>
</dbReference>
<feature type="domain" description="ABC transmembrane type-1" evidence="13">
    <location>
        <begin position="30"/>
        <end position="312"/>
    </location>
</feature>
<evidence type="ECO:0000256" key="6">
    <source>
        <dbReference type="ARBA" id="ARBA00022967"/>
    </source>
</evidence>
<feature type="region of interest" description="Disordered" evidence="10">
    <location>
        <begin position="325"/>
        <end position="357"/>
    </location>
</feature>
<sequence>MNNIIWLLRFSAQARGALSASILARVVGHILGALMLAVPAWAIATIALSKWDAAGSSQSMGMTWTWAVIGVIAGLALLKAILRYVEQYLGHLAAFRLLGELRLWIVERLIPQAPAVTDGLGTARIHTIAIRDVDRVEVFFAHTIAPAVTAVLIPLLAVVTAALTAGALPTIALALTFAVGFVIALAGSQKATAEAFTTNSTRTEIAQYIADTLRLREEILIYGAAEQRLRGLRELDEQLAQKMRAGGKRAGLRSGATGLRIWGGSIAVFCAGIPALSADYRMLPAVLVTTSLVAGTASSMDSIERLASSLPAGLNAVTRIRELAAQPPTVEEPERPDQLETPNQFEPRHPLATGANSADPVPVLELSDVSYHYPGADNPALTEINLRIAPGQFIGVVGPTGSGKSTLSRLIQRHVDPDAGEVIINGHNARDLGSTNVCRTVVVADQNPFLMEATVAENLCLGAHDGCEVPKSLMHWALELAAINPAEMPLDRPIGRRAQQLSGGQRQRLALARTYLRAVLADGSVPNTPGANLGGKIVIFDEATSHQDPLTQARIVDNARACGATCIFIAHRLQTLTEADDIIVIENGQLIEHGTYDNLLSADGAFARLARAEV</sequence>
<dbReference type="SUPFAM" id="SSF90123">
    <property type="entry name" value="ABC transporter transmembrane region"/>
    <property type="match status" value="1"/>
</dbReference>
<gene>
    <name evidence="14" type="ORF">QP460_000485</name>
</gene>
<dbReference type="InterPro" id="IPR003439">
    <property type="entry name" value="ABC_transporter-like_ATP-bd"/>
</dbReference>
<evidence type="ECO:0000256" key="1">
    <source>
        <dbReference type="ARBA" id="ARBA00004429"/>
    </source>
</evidence>
<evidence type="ECO:0000256" key="7">
    <source>
        <dbReference type="ARBA" id="ARBA00022989"/>
    </source>
</evidence>
<dbReference type="InterPro" id="IPR036640">
    <property type="entry name" value="ABC1_TM_sf"/>
</dbReference>
<dbReference type="AlphaFoldDB" id="A0AAW9SWV9"/>
<evidence type="ECO:0000256" key="11">
    <source>
        <dbReference type="SAM" id="Phobius"/>
    </source>
</evidence>
<evidence type="ECO:0000256" key="10">
    <source>
        <dbReference type="SAM" id="MobiDB-lite"/>
    </source>
</evidence>
<dbReference type="PANTHER" id="PTHR24221:SF654">
    <property type="entry name" value="ATP-BINDING CASSETTE SUB-FAMILY B MEMBER 6"/>
    <property type="match status" value="1"/>
</dbReference>
<protein>
    <submittedName>
        <fullName evidence="14">ABC transporter ATP-binding protein</fullName>
    </submittedName>
</protein>
<keyword evidence="7 11" id="KW-1133">Transmembrane helix</keyword>
<dbReference type="RefSeq" id="WP_284827125.1">
    <property type="nucleotide sequence ID" value="NZ_JASOOY020000002.1"/>
</dbReference>
<dbReference type="InterPro" id="IPR017871">
    <property type="entry name" value="ABC_transporter-like_CS"/>
</dbReference>
<keyword evidence="4" id="KW-0547">Nucleotide-binding</keyword>
<dbReference type="PROSITE" id="PS50929">
    <property type="entry name" value="ABC_TM1F"/>
    <property type="match status" value="1"/>
</dbReference>
<accession>A0AAW9SWV9</accession>
<dbReference type="InterPro" id="IPR003593">
    <property type="entry name" value="AAA+_ATPase"/>
</dbReference>
<feature type="transmembrane region" description="Helical" evidence="11">
    <location>
        <begin position="61"/>
        <end position="82"/>
    </location>
</feature>
<keyword evidence="8 11" id="KW-0472">Membrane</keyword>
<dbReference type="InterPro" id="IPR027417">
    <property type="entry name" value="P-loop_NTPase"/>
</dbReference>
<dbReference type="Pfam" id="PF00005">
    <property type="entry name" value="ABC_tran"/>
    <property type="match status" value="1"/>
</dbReference>
<dbReference type="Gene3D" id="1.20.1560.10">
    <property type="entry name" value="ABC transporter type 1, transmembrane domain"/>
    <property type="match status" value="1"/>
</dbReference>
<keyword evidence="6" id="KW-1278">Translocase</keyword>
<evidence type="ECO:0000256" key="8">
    <source>
        <dbReference type="ARBA" id="ARBA00023136"/>
    </source>
</evidence>
<evidence type="ECO:0000256" key="2">
    <source>
        <dbReference type="ARBA" id="ARBA00022519"/>
    </source>
</evidence>
<keyword evidence="3 11" id="KW-0812">Transmembrane</keyword>
<feature type="transmembrane region" description="Helical" evidence="11">
    <location>
        <begin position="258"/>
        <end position="276"/>
    </location>
</feature>
<dbReference type="InterPro" id="IPR011527">
    <property type="entry name" value="ABC1_TM_dom"/>
</dbReference>
<proteinExistence type="inferred from homology"/>
<dbReference type="PANTHER" id="PTHR24221">
    <property type="entry name" value="ATP-BINDING CASSETTE SUB-FAMILY B"/>
    <property type="match status" value="1"/>
</dbReference>
<comment type="similarity">
    <text evidence="9">Belongs to the ABC transporter superfamily. Siderophore-Fe(3+) uptake transporter (SIUT) (TC 3.A.1.21) family.</text>
</comment>
<dbReference type="GO" id="GO:0005524">
    <property type="term" value="F:ATP binding"/>
    <property type="evidence" value="ECO:0007669"/>
    <property type="project" value="UniProtKB-KW"/>
</dbReference>
<dbReference type="CDD" id="cd03228">
    <property type="entry name" value="ABCC_MRP_Like"/>
    <property type="match status" value="1"/>
</dbReference>
<dbReference type="EMBL" id="JASOOY020000002">
    <property type="protein sequence ID" value="MEO3716071.1"/>
    <property type="molecule type" value="Genomic_DNA"/>
</dbReference>
<keyword evidence="2" id="KW-1003">Cell membrane</keyword>
<feature type="transmembrane region" description="Helical" evidence="11">
    <location>
        <begin position="29"/>
        <end position="49"/>
    </location>
</feature>
<dbReference type="SUPFAM" id="SSF52540">
    <property type="entry name" value="P-loop containing nucleoside triphosphate hydrolases"/>
    <property type="match status" value="1"/>
</dbReference>
<dbReference type="SMART" id="SM00382">
    <property type="entry name" value="AAA"/>
    <property type="match status" value="1"/>
</dbReference>
<dbReference type="GO" id="GO:0016887">
    <property type="term" value="F:ATP hydrolysis activity"/>
    <property type="evidence" value="ECO:0007669"/>
    <property type="project" value="InterPro"/>
</dbReference>
<comment type="caution">
    <text evidence="14">The sequence shown here is derived from an EMBL/GenBank/DDBJ whole genome shotgun (WGS) entry which is preliminary data.</text>
</comment>
<feature type="transmembrane region" description="Helical" evidence="11">
    <location>
        <begin position="138"/>
        <end position="161"/>
    </location>
</feature>
<reference evidence="14" key="2">
    <citation type="submission" date="2024-05" db="EMBL/GenBank/DDBJ databases">
        <authorList>
            <person name="Wolfe A."/>
        </authorList>
    </citation>
    <scope>NUCLEOTIDE SEQUENCE</scope>
    <source>
        <strain evidence="14">UMB1064</strain>
    </source>
</reference>
<keyword evidence="2" id="KW-0997">Cell inner membrane</keyword>
<reference evidence="14" key="1">
    <citation type="submission" date="2023-05" db="EMBL/GenBank/DDBJ databases">
        <authorList>
            <person name="Du J."/>
        </authorList>
    </citation>
    <scope>NUCLEOTIDE SEQUENCE</scope>
    <source>
        <strain evidence="14">UMB1064</strain>
    </source>
</reference>
<dbReference type="GO" id="GO:0140359">
    <property type="term" value="F:ABC-type transporter activity"/>
    <property type="evidence" value="ECO:0007669"/>
    <property type="project" value="InterPro"/>
</dbReference>
<evidence type="ECO:0000313" key="14">
    <source>
        <dbReference type="EMBL" id="MEO3716071.1"/>
    </source>
</evidence>
<keyword evidence="5 14" id="KW-0067">ATP-binding</keyword>
<evidence type="ECO:0000313" key="15">
    <source>
        <dbReference type="Proteomes" id="UP001223646"/>
    </source>
</evidence>
<comment type="subcellular location">
    <subcellularLocation>
        <location evidence="1">Cell inner membrane</location>
        <topology evidence="1">Multi-pass membrane protein</topology>
    </subcellularLocation>
</comment>
<evidence type="ECO:0000256" key="5">
    <source>
        <dbReference type="ARBA" id="ARBA00022840"/>
    </source>
</evidence>
<evidence type="ECO:0000256" key="3">
    <source>
        <dbReference type="ARBA" id="ARBA00022692"/>
    </source>
</evidence>